<evidence type="ECO:0000256" key="2">
    <source>
        <dbReference type="ARBA" id="ARBA00022692"/>
    </source>
</evidence>
<dbReference type="Gene3D" id="3.40.1710.10">
    <property type="entry name" value="abc type-2 transporter like domain"/>
    <property type="match status" value="1"/>
</dbReference>
<dbReference type="PANTHER" id="PTHR43471">
    <property type="entry name" value="ABC TRANSPORTER PERMEASE"/>
    <property type="match status" value="1"/>
</dbReference>
<feature type="domain" description="ABC-2 type transporter transmembrane" evidence="6">
    <location>
        <begin position="16"/>
        <end position="392"/>
    </location>
</feature>
<dbReference type="GO" id="GO:0140359">
    <property type="term" value="F:ABC-type transporter activity"/>
    <property type="evidence" value="ECO:0007669"/>
    <property type="project" value="InterPro"/>
</dbReference>
<protein>
    <submittedName>
        <fullName evidence="7">ABC transporter permease</fullName>
    </submittedName>
</protein>
<keyword evidence="2 5" id="KW-0812">Transmembrane</keyword>
<feature type="transmembrane region" description="Helical" evidence="5">
    <location>
        <begin position="18"/>
        <end position="36"/>
    </location>
</feature>
<name>A0A7C3J6L5_UNCW3</name>
<feature type="transmembrane region" description="Helical" evidence="5">
    <location>
        <begin position="283"/>
        <end position="311"/>
    </location>
</feature>
<dbReference type="Pfam" id="PF12698">
    <property type="entry name" value="ABC2_membrane_3"/>
    <property type="match status" value="1"/>
</dbReference>
<evidence type="ECO:0000256" key="3">
    <source>
        <dbReference type="ARBA" id="ARBA00022989"/>
    </source>
</evidence>
<feature type="transmembrane region" description="Helical" evidence="5">
    <location>
        <begin position="374"/>
        <end position="396"/>
    </location>
</feature>
<evidence type="ECO:0000259" key="6">
    <source>
        <dbReference type="Pfam" id="PF12698"/>
    </source>
</evidence>
<gene>
    <name evidence="7" type="ORF">ENS15_05825</name>
</gene>
<dbReference type="GO" id="GO:0016020">
    <property type="term" value="C:membrane"/>
    <property type="evidence" value="ECO:0007669"/>
    <property type="project" value="UniProtKB-SubCell"/>
</dbReference>
<reference evidence="7" key="1">
    <citation type="journal article" date="2020" name="mSystems">
        <title>Genome- and Community-Level Interaction Insights into Carbon Utilization and Element Cycling Functions of Hydrothermarchaeota in Hydrothermal Sediment.</title>
        <authorList>
            <person name="Zhou Z."/>
            <person name="Liu Y."/>
            <person name="Xu W."/>
            <person name="Pan J."/>
            <person name="Luo Z.H."/>
            <person name="Li M."/>
        </authorList>
    </citation>
    <scope>NUCLEOTIDE SEQUENCE [LARGE SCALE GENOMIC DNA]</scope>
    <source>
        <strain evidence="7">SpSt-464</strain>
    </source>
</reference>
<keyword evidence="4 5" id="KW-0472">Membrane</keyword>
<evidence type="ECO:0000256" key="4">
    <source>
        <dbReference type="ARBA" id="ARBA00023136"/>
    </source>
</evidence>
<feature type="transmembrane region" description="Helical" evidence="5">
    <location>
        <begin position="238"/>
        <end position="262"/>
    </location>
</feature>
<evidence type="ECO:0000256" key="1">
    <source>
        <dbReference type="ARBA" id="ARBA00004141"/>
    </source>
</evidence>
<evidence type="ECO:0000256" key="5">
    <source>
        <dbReference type="SAM" id="Phobius"/>
    </source>
</evidence>
<dbReference type="EMBL" id="DSTT01000005">
    <property type="protein sequence ID" value="HFK24150.1"/>
    <property type="molecule type" value="Genomic_DNA"/>
</dbReference>
<evidence type="ECO:0000313" key="7">
    <source>
        <dbReference type="EMBL" id="HFK24150.1"/>
    </source>
</evidence>
<proteinExistence type="predicted"/>
<comment type="caution">
    <text evidence="7">The sequence shown here is derived from an EMBL/GenBank/DDBJ whole genome shotgun (WGS) entry which is preliminary data.</text>
</comment>
<feature type="transmembrane region" description="Helical" evidence="5">
    <location>
        <begin position="196"/>
        <end position="218"/>
    </location>
</feature>
<organism evidence="7">
    <name type="scientific">candidate division WOR-3 bacterium</name>
    <dbReference type="NCBI Taxonomy" id="2052148"/>
    <lineage>
        <taxon>Bacteria</taxon>
        <taxon>Bacteria division WOR-3</taxon>
    </lineage>
</organism>
<dbReference type="InterPro" id="IPR013525">
    <property type="entry name" value="ABC2_TM"/>
</dbReference>
<keyword evidence="3 5" id="KW-1133">Transmembrane helix</keyword>
<sequence>MIFNIIKKEVKELLTRSTIISLIFVSFILGSIGNFVSKAEEGVSNRSANIIVDDKDSTELSEVFSSLLLKFSDKDFLEKSLDEKIKRLEHEGGAILILEKGFQDSILKGGKGDVKIEWVLKGIGLYDFISSDIIGNGLNYSKNDLTKYLLLKKGIKDENILEPLKLKNDNVKVKGKVFKSVDPKLLYSFLGKQTNFVPVIIMMLLIMSGGMIISSMGMEKENKTLETLLTMPVERRDIVLGKIIGGGFVGIIMASIYMIGFYNYMKGFKGFISNSFDIKVFSILDYTFIGVSIFLSLLSGLSLCLLLGIFAKDYKSAQTLTMPVSILALIPFFLTMFKDFDSLSLPLKVIVFLIPFSHPMMSLKLIFFEQYRMLFYGIAYNLLFFILLSIILVKIFNTDYIITGKGFEKLFKRRFF</sequence>
<dbReference type="AlphaFoldDB" id="A0A7C3J6L5"/>
<comment type="subcellular location">
    <subcellularLocation>
        <location evidence="1">Membrane</location>
        <topology evidence="1">Multi-pass membrane protein</topology>
    </subcellularLocation>
</comment>
<accession>A0A7C3J6L5</accession>
<feature type="transmembrane region" description="Helical" evidence="5">
    <location>
        <begin position="317"/>
        <end position="337"/>
    </location>
</feature>
<dbReference type="PANTHER" id="PTHR43471:SF3">
    <property type="entry name" value="ABC TRANSPORTER PERMEASE PROTEIN NATB"/>
    <property type="match status" value="1"/>
</dbReference>